<proteinExistence type="predicted"/>
<evidence type="ECO:0000256" key="1">
    <source>
        <dbReference type="SAM" id="MobiDB-lite"/>
    </source>
</evidence>
<organism evidence="2">
    <name type="scientific">Lichtheimia ramosa</name>
    <dbReference type="NCBI Taxonomy" id="688394"/>
    <lineage>
        <taxon>Eukaryota</taxon>
        <taxon>Fungi</taxon>
        <taxon>Fungi incertae sedis</taxon>
        <taxon>Mucoromycota</taxon>
        <taxon>Mucoromycotina</taxon>
        <taxon>Mucoromycetes</taxon>
        <taxon>Mucorales</taxon>
        <taxon>Lichtheimiaceae</taxon>
        <taxon>Lichtheimia</taxon>
    </lineage>
</organism>
<gene>
    <name evidence="2" type="ORF">LRAMOSA10439</name>
</gene>
<evidence type="ECO:0000313" key="2">
    <source>
        <dbReference type="EMBL" id="CDS09079.1"/>
    </source>
</evidence>
<name>A0A077WPP2_9FUNG</name>
<feature type="compositionally biased region" description="Polar residues" evidence="1">
    <location>
        <begin position="28"/>
        <end position="39"/>
    </location>
</feature>
<sequence>MQPTSKSSSLFSKRSTSMVRASVFVDPQPTQADDPQSIFTTTSHQSSHESTNKQALAPIGVRRAFGEITNHRQQQQPDSIFQSMNKKPPLSNNNLNWNQPILPQNKPQQEEKPPALASSSCRFHEPKFDPFSTEIDSPFGVGQTTTTTAPFGQGK</sequence>
<accession>A0A077WPP2</accession>
<protein>
    <submittedName>
        <fullName evidence="2">Uncharacterized protein</fullName>
    </submittedName>
</protein>
<feature type="compositionally biased region" description="Polar residues" evidence="1">
    <location>
        <begin position="71"/>
        <end position="84"/>
    </location>
</feature>
<reference evidence="2" key="1">
    <citation type="journal article" date="2014" name="Genome Announc.">
        <title>De novo whole-genome sequence and genome annotation of Lichtheimia ramosa.</title>
        <authorList>
            <person name="Linde J."/>
            <person name="Schwartze V."/>
            <person name="Binder U."/>
            <person name="Lass-Florl C."/>
            <person name="Voigt K."/>
            <person name="Horn F."/>
        </authorList>
    </citation>
    <scope>NUCLEOTIDE SEQUENCE</scope>
    <source>
        <strain evidence="2">JMRC FSU:6197</strain>
    </source>
</reference>
<feature type="compositionally biased region" description="Polar residues" evidence="1">
    <location>
        <begin position="142"/>
        <end position="155"/>
    </location>
</feature>
<dbReference type="EMBL" id="LK023329">
    <property type="protein sequence ID" value="CDS09079.1"/>
    <property type="molecule type" value="Genomic_DNA"/>
</dbReference>
<dbReference type="AlphaFoldDB" id="A0A077WPP2"/>
<feature type="compositionally biased region" description="Low complexity" evidence="1">
    <location>
        <begin position="85"/>
        <end position="107"/>
    </location>
</feature>
<feature type="region of interest" description="Disordered" evidence="1">
    <location>
        <begin position="22"/>
        <end position="155"/>
    </location>
</feature>